<reference evidence="2 3" key="1">
    <citation type="submission" date="2016-06" db="EMBL/GenBank/DDBJ databases">
        <title>Comparative genomics of the ectomycorrhizal sister species Rhizopogon vinicolor and Rhizopogon vesiculosus (Basidiomycota: Boletales) reveals a divergence of the mating type B locus.</title>
        <authorList>
            <consortium name="DOE Joint Genome Institute"/>
            <person name="Mujic A.B."/>
            <person name="Kuo A."/>
            <person name="Tritt A."/>
            <person name="Lipzen A."/>
            <person name="Chen C."/>
            <person name="Johnson J."/>
            <person name="Sharma A."/>
            <person name="Barry K."/>
            <person name="Grigoriev I.V."/>
            <person name="Spatafora J.W."/>
        </authorList>
    </citation>
    <scope>NUCLEOTIDE SEQUENCE [LARGE SCALE GENOMIC DNA]</scope>
    <source>
        <strain evidence="2 3">AM-OR11-026</strain>
    </source>
</reference>
<evidence type="ECO:0000256" key="1">
    <source>
        <dbReference type="SAM" id="MobiDB-lite"/>
    </source>
</evidence>
<evidence type="ECO:0000313" key="3">
    <source>
        <dbReference type="Proteomes" id="UP000092154"/>
    </source>
</evidence>
<proteinExistence type="predicted"/>
<feature type="compositionally biased region" description="Basic and acidic residues" evidence="1">
    <location>
        <begin position="11"/>
        <end position="22"/>
    </location>
</feature>
<dbReference type="Proteomes" id="UP000092154">
    <property type="component" value="Unassembled WGS sequence"/>
</dbReference>
<protein>
    <submittedName>
        <fullName evidence="2">Uncharacterized protein</fullName>
    </submittedName>
</protein>
<dbReference type="InParanoid" id="A0A1B7MQ50"/>
<feature type="region of interest" description="Disordered" evidence="1">
    <location>
        <begin position="1"/>
        <end position="29"/>
    </location>
</feature>
<evidence type="ECO:0000313" key="2">
    <source>
        <dbReference type="EMBL" id="OAX34691.1"/>
    </source>
</evidence>
<dbReference type="EMBL" id="KV448579">
    <property type="protein sequence ID" value="OAX34691.1"/>
    <property type="molecule type" value="Genomic_DNA"/>
</dbReference>
<accession>A0A1B7MQ50</accession>
<gene>
    <name evidence="2" type="ORF">K503DRAFT_774291</name>
</gene>
<sequence>MRATGTGISDLQDHPLRDERISNEGPRVTTKSKLKAGIGKIVASFSRKKEETLDEEYRISAKKISEIETRWDFTRINIATMSLMVIVSRDGGSPPFPFTLQILPTAVVKFKPTSRWRFWPKSFRPKKHHHGWTCDFDSDYLAQHARDLVTLA</sequence>
<name>A0A1B7MQ50_9AGAM</name>
<keyword evidence="3" id="KW-1185">Reference proteome</keyword>
<organism evidence="2 3">
    <name type="scientific">Rhizopogon vinicolor AM-OR11-026</name>
    <dbReference type="NCBI Taxonomy" id="1314800"/>
    <lineage>
        <taxon>Eukaryota</taxon>
        <taxon>Fungi</taxon>
        <taxon>Dikarya</taxon>
        <taxon>Basidiomycota</taxon>
        <taxon>Agaricomycotina</taxon>
        <taxon>Agaricomycetes</taxon>
        <taxon>Agaricomycetidae</taxon>
        <taxon>Boletales</taxon>
        <taxon>Suillineae</taxon>
        <taxon>Rhizopogonaceae</taxon>
        <taxon>Rhizopogon</taxon>
    </lineage>
</organism>
<dbReference type="AlphaFoldDB" id="A0A1B7MQ50"/>